<organism evidence="2 3">
    <name type="scientific">Dulcicalothrix desertica PCC 7102</name>
    <dbReference type="NCBI Taxonomy" id="232991"/>
    <lineage>
        <taxon>Bacteria</taxon>
        <taxon>Bacillati</taxon>
        <taxon>Cyanobacteriota</taxon>
        <taxon>Cyanophyceae</taxon>
        <taxon>Nostocales</taxon>
        <taxon>Calotrichaceae</taxon>
        <taxon>Dulcicalothrix</taxon>
    </lineage>
</organism>
<sequence>MTAIQCPTFKPTLKLGNNGQDVKEMQKRLNQRLAAIYSPALEIDVDGDFGAGTETAVRYLQCLGFINASGVTDAATWNFICDGAASLPVLKLNSSGSVVKSLQEALSAAGFYNGSVDGAFGAKTVQAVKEFQAYVGLVADGVLGAKSWDALIKLDSHVDSCFAMYYGGC</sequence>
<evidence type="ECO:0000259" key="1">
    <source>
        <dbReference type="Pfam" id="PF01471"/>
    </source>
</evidence>
<dbReference type="EMBL" id="RSCL01000028">
    <property type="protein sequence ID" value="RUS98572.1"/>
    <property type="molecule type" value="Genomic_DNA"/>
</dbReference>
<dbReference type="Proteomes" id="UP000271624">
    <property type="component" value="Unassembled WGS sequence"/>
</dbReference>
<proteinExistence type="predicted"/>
<feature type="domain" description="Peptidoglycan binding-like" evidence="1">
    <location>
        <begin position="18"/>
        <end position="79"/>
    </location>
</feature>
<gene>
    <name evidence="2" type="ORF">DSM106972_079580</name>
</gene>
<feature type="domain" description="Peptidoglycan binding-like" evidence="1">
    <location>
        <begin position="96"/>
        <end position="151"/>
    </location>
</feature>
<dbReference type="InterPro" id="IPR036366">
    <property type="entry name" value="PGBDSf"/>
</dbReference>
<protein>
    <recommendedName>
        <fullName evidence="1">Peptidoglycan binding-like domain-containing protein</fullName>
    </recommendedName>
</protein>
<keyword evidence="3" id="KW-1185">Reference proteome</keyword>
<dbReference type="SUPFAM" id="SSF47090">
    <property type="entry name" value="PGBD-like"/>
    <property type="match status" value="2"/>
</dbReference>
<dbReference type="Pfam" id="PF01471">
    <property type="entry name" value="PG_binding_1"/>
    <property type="match status" value="2"/>
</dbReference>
<dbReference type="Gene3D" id="1.10.101.10">
    <property type="entry name" value="PGBD-like superfamily/PGBD"/>
    <property type="match status" value="2"/>
</dbReference>
<reference evidence="2" key="2">
    <citation type="journal article" date="2019" name="Genome Biol. Evol.">
        <title>Day and night: Metabolic profiles and evolutionary relationships of six axenic non-marine cyanobacteria.</title>
        <authorList>
            <person name="Will S.E."/>
            <person name="Henke P."/>
            <person name="Boedeker C."/>
            <person name="Huang S."/>
            <person name="Brinkmann H."/>
            <person name="Rohde M."/>
            <person name="Jarek M."/>
            <person name="Friedl T."/>
            <person name="Seufert S."/>
            <person name="Schumacher M."/>
            <person name="Overmann J."/>
            <person name="Neumann-Schaal M."/>
            <person name="Petersen J."/>
        </authorList>
    </citation>
    <scope>NUCLEOTIDE SEQUENCE [LARGE SCALE GENOMIC DNA]</scope>
    <source>
        <strain evidence="2">PCC 7102</strain>
    </source>
</reference>
<dbReference type="InterPro" id="IPR036365">
    <property type="entry name" value="PGBD-like_sf"/>
</dbReference>
<accession>A0A3S1IK77</accession>
<name>A0A3S1IK77_9CYAN</name>
<dbReference type="RefSeq" id="WP_127086025.1">
    <property type="nucleotide sequence ID" value="NZ_RSCL01000028.1"/>
</dbReference>
<evidence type="ECO:0000313" key="3">
    <source>
        <dbReference type="Proteomes" id="UP000271624"/>
    </source>
</evidence>
<dbReference type="OrthoDB" id="511527at2"/>
<comment type="caution">
    <text evidence="2">The sequence shown here is derived from an EMBL/GenBank/DDBJ whole genome shotgun (WGS) entry which is preliminary data.</text>
</comment>
<evidence type="ECO:0000313" key="2">
    <source>
        <dbReference type="EMBL" id="RUS98572.1"/>
    </source>
</evidence>
<dbReference type="InterPro" id="IPR002477">
    <property type="entry name" value="Peptidoglycan-bd-like"/>
</dbReference>
<reference evidence="2" key="1">
    <citation type="submission" date="2018-12" db="EMBL/GenBank/DDBJ databases">
        <authorList>
            <person name="Will S."/>
            <person name="Neumann-Schaal M."/>
            <person name="Henke P."/>
        </authorList>
    </citation>
    <scope>NUCLEOTIDE SEQUENCE</scope>
    <source>
        <strain evidence="2">PCC 7102</strain>
    </source>
</reference>
<dbReference type="AlphaFoldDB" id="A0A3S1IK77"/>